<evidence type="ECO:0000313" key="1">
    <source>
        <dbReference type="EMBL" id="MCB5227709.1"/>
    </source>
</evidence>
<keyword evidence="2" id="KW-1185">Reference proteome</keyword>
<dbReference type="Proteomes" id="UP000633814">
    <property type="component" value="Unassembled WGS sequence"/>
</dbReference>
<evidence type="ECO:0000313" key="2">
    <source>
        <dbReference type="Proteomes" id="UP000633814"/>
    </source>
</evidence>
<dbReference type="EMBL" id="JAEINI020000009">
    <property type="protein sequence ID" value="MCB5227709.1"/>
    <property type="molecule type" value="Genomic_DNA"/>
</dbReference>
<comment type="caution">
    <text evidence="1">The sequence shown here is derived from an EMBL/GenBank/DDBJ whole genome shotgun (WGS) entry which is preliminary data.</text>
</comment>
<dbReference type="RefSeq" id="WP_226751771.1">
    <property type="nucleotide sequence ID" value="NZ_JAEINI020000009.1"/>
</dbReference>
<accession>A0ABS8C5T7</accession>
<reference evidence="1 2" key="1">
    <citation type="submission" date="2021-10" db="EMBL/GenBank/DDBJ databases">
        <title>Alishewanella koreense sp. nov. isolated from seawater of southwestern coast in South Korea and the proposal for the reclassification of Rheinheimera perlucida and Rheinheimera tuosuensis as Arsukibacterium perlucida and Arsukibacterium tuosuensis.</title>
        <authorList>
            <person name="Kim K.H."/>
            <person name="Ruan W."/>
            <person name="Kim K.R."/>
            <person name="Baek J.H."/>
            <person name="Jeon C.O."/>
        </authorList>
    </citation>
    <scope>NUCLEOTIDE SEQUENCE [LARGE SCALE GENOMIC DNA]</scope>
    <source>
        <strain evidence="1 2">16-MA</strain>
    </source>
</reference>
<sequence>MQDTTGNNELQELLGSVVSTEFEQEGLRLALTDETVPDNWRVGEAIAEAFVANKGNCVFPWPTGRDLKNPNASPAGCDLTGFQLVDDAEFPYRFAFGEVKTSEENKAPPSVMASLGTQLFGLRDNRKTKDALLRYLGLHSVLAPWEQMFKSAAKRYLSSNTKDIAVYGVLVRDIAPSASDIVGRAKALAADCPVQTDIEIYALYLPLNMISTLSARAQAAMQEAS</sequence>
<organism evidence="1 2">
    <name type="scientific">Alishewanella maricola</name>
    <dbReference type="NCBI Taxonomy" id="2795740"/>
    <lineage>
        <taxon>Bacteria</taxon>
        <taxon>Pseudomonadati</taxon>
        <taxon>Pseudomonadota</taxon>
        <taxon>Gammaproteobacteria</taxon>
        <taxon>Alteromonadales</taxon>
        <taxon>Alteromonadaceae</taxon>
        <taxon>Alishewanella</taxon>
    </lineage>
</organism>
<proteinExistence type="predicted"/>
<name>A0ABS8C5T7_9ALTE</name>
<evidence type="ECO:0008006" key="3">
    <source>
        <dbReference type="Google" id="ProtNLM"/>
    </source>
</evidence>
<protein>
    <recommendedName>
        <fullName evidence="3">Anti-bacteriophage protein A/HamA C-terminal domain-containing protein</fullName>
    </recommendedName>
</protein>
<gene>
    <name evidence="1" type="ORF">JAO78_012895</name>
</gene>